<dbReference type="GO" id="GO:0006355">
    <property type="term" value="P:regulation of DNA-templated transcription"/>
    <property type="evidence" value="ECO:0007669"/>
    <property type="project" value="InterPro"/>
</dbReference>
<dbReference type="InterPro" id="IPR013767">
    <property type="entry name" value="PAS_fold"/>
</dbReference>
<dbReference type="InterPro" id="IPR035965">
    <property type="entry name" value="PAS-like_dom_sf"/>
</dbReference>
<comment type="caution">
    <text evidence="3">The sequence shown here is derived from an EMBL/GenBank/DDBJ whole genome shotgun (WGS) entry which is preliminary data.</text>
</comment>
<keyword evidence="1" id="KW-0472">Membrane</keyword>
<evidence type="ECO:0000256" key="1">
    <source>
        <dbReference type="SAM" id="Phobius"/>
    </source>
</evidence>
<organism evidence="3">
    <name type="scientific">marine sediment metagenome</name>
    <dbReference type="NCBI Taxonomy" id="412755"/>
    <lineage>
        <taxon>unclassified sequences</taxon>
        <taxon>metagenomes</taxon>
        <taxon>ecological metagenomes</taxon>
    </lineage>
</organism>
<dbReference type="AlphaFoldDB" id="X1MW53"/>
<name>X1MW53_9ZZZZ</name>
<dbReference type="CDD" id="cd00130">
    <property type="entry name" value="PAS"/>
    <property type="match status" value="1"/>
</dbReference>
<accession>X1MW53</accession>
<dbReference type="EMBL" id="BARV01008969">
    <property type="protein sequence ID" value="GAI10589.1"/>
    <property type="molecule type" value="Genomic_DNA"/>
</dbReference>
<feature type="domain" description="PAS" evidence="2">
    <location>
        <begin position="17"/>
        <end position="72"/>
    </location>
</feature>
<keyword evidence="1" id="KW-1133">Transmembrane helix</keyword>
<reference evidence="3" key="1">
    <citation type="journal article" date="2014" name="Front. Microbiol.">
        <title>High frequency of phylogenetically diverse reductive dehalogenase-homologous genes in deep subseafloor sedimentary metagenomes.</title>
        <authorList>
            <person name="Kawai M."/>
            <person name="Futagami T."/>
            <person name="Toyoda A."/>
            <person name="Takaki Y."/>
            <person name="Nishi S."/>
            <person name="Hori S."/>
            <person name="Arai W."/>
            <person name="Tsubouchi T."/>
            <person name="Morono Y."/>
            <person name="Uchiyama I."/>
            <person name="Ito T."/>
            <person name="Fujiyama A."/>
            <person name="Inagaki F."/>
            <person name="Takami H."/>
        </authorList>
    </citation>
    <scope>NUCLEOTIDE SEQUENCE</scope>
    <source>
        <strain evidence="3">Expedition CK06-06</strain>
    </source>
</reference>
<keyword evidence="1" id="KW-0812">Transmembrane</keyword>
<proteinExistence type="predicted"/>
<evidence type="ECO:0000259" key="2">
    <source>
        <dbReference type="PROSITE" id="PS50112"/>
    </source>
</evidence>
<dbReference type="SUPFAM" id="SSF55785">
    <property type="entry name" value="PYP-like sensor domain (PAS domain)"/>
    <property type="match status" value="1"/>
</dbReference>
<dbReference type="NCBIfam" id="TIGR00229">
    <property type="entry name" value="sensory_box"/>
    <property type="match status" value="1"/>
</dbReference>
<dbReference type="SMART" id="SM00091">
    <property type="entry name" value="PAS"/>
    <property type="match status" value="1"/>
</dbReference>
<feature type="transmembrane region" description="Helical" evidence="1">
    <location>
        <begin position="103"/>
        <end position="121"/>
    </location>
</feature>
<feature type="non-terminal residue" evidence="3">
    <location>
        <position position="1"/>
    </location>
</feature>
<dbReference type="Gene3D" id="3.30.450.20">
    <property type="entry name" value="PAS domain"/>
    <property type="match status" value="1"/>
</dbReference>
<dbReference type="PROSITE" id="PS50112">
    <property type="entry name" value="PAS"/>
    <property type="match status" value="1"/>
</dbReference>
<evidence type="ECO:0000313" key="3">
    <source>
        <dbReference type="EMBL" id="GAI10589.1"/>
    </source>
</evidence>
<protein>
    <recommendedName>
        <fullName evidence="2">PAS domain-containing protein</fullName>
    </recommendedName>
</protein>
<dbReference type="Pfam" id="PF00989">
    <property type="entry name" value="PAS"/>
    <property type="match status" value="1"/>
</dbReference>
<gene>
    <name evidence="3" type="ORF">S06H3_17866</name>
</gene>
<dbReference type="InterPro" id="IPR000014">
    <property type="entry name" value="PAS"/>
</dbReference>
<sequence>IELEEKRKRAEESLREKTAYLDQLFESAQEGIVVSDSKGKVIRANKEFYKLFRYTHNDVIGKSLDELVSSKDFYTKARSITLDVAKGKKVSFENMRQRKDKKIIDVSVLASPIMIFFSLQATGICPFFSFIISVDFLSPTYSMISWLQKKIIKNFYCCQHPCTIYHSLILRQYGSSAVYQYSPFPILLSLIDSLSTVRAEYKIRA</sequence>